<proteinExistence type="predicted"/>
<dbReference type="Proteomes" id="UP000025245">
    <property type="component" value="Chromosome"/>
</dbReference>
<dbReference type="Pfam" id="PF13936">
    <property type="entry name" value="HTH_38"/>
    <property type="match status" value="1"/>
</dbReference>
<dbReference type="InterPro" id="IPR036397">
    <property type="entry name" value="RNaseH_sf"/>
</dbReference>
<dbReference type="InterPro" id="IPR051917">
    <property type="entry name" value="Transposase-Integrase"/>
</dbReference>
<evidence type="ECO:0000259" key="2">
    <source>
        <dbReference type="PROSITE" id="PS50994"/>
    </source>
</evidence>
<accession>A0ABN4D9F5</accession>
<dbReference type="NCBIfam" id="NF033563">
    <property type="entry name" value="transpos_IS30"/>
    <property type="match status" value="1"/>
</dbReference>
<protein>
    <submittedName>
        <fullName evidence="3">Integrase</fullName>
    </submittedName>
</protein>
<keyword evidence="1" id="KW-0233">DNA recombination</keyword>
<feature type="domain" description="Integrase catalytic" evidence="2">
    <location>
        <begin position="162"/>
        <end position="317"/>
    </location>
</feature>
<reference evidence="3 4" key="1">
    <citation type="journal article" date="2014" name="Genome Announc.">
        <title>Complete Genome Sequence of a Virulent Strain, Streptococcus iniae ISET0901, Isolated from Diseased Tilapia.</title>
        <authorList>
            <person name="Pridgeon J.W."/>
            <person name="Zhang D."/>
            <person name="Zhang L."/>
        </authorList>
    </citation>
    <scope>NUCLEOTIDE SEQUENCE [LARGE SCALE GENOMIC DNA]</scope>
    <source>
        <strain evidence="3 4">ISET0901</strain>
    </source>
</reference>
<evidence type="ECO:0000313" key="4">
    <source>
        <dbReference type="Proteomes" id="UP000025245"/>
    </source>
</evidence>
<dbReference type="PANTHER" id="PTHR10948:SF23">
    <property type="entry name" value="TRANSPOSASE INSI FOR INSERTION SEQUENCE ELEMENT IS30A-RELATED"/>
    <property type="match status" value="1"/>
</dbReference>
<evidence type="ECO:0000256" key="1">
    <source>
        <dbReference type="ARBA" id="ARBA00023172"/>
    </source>
</evidence>
<dbReference type="InterPro" id="IPR001584">
    <property type="entry name" value="Integrase_cat-core"/>
</dbReference>
<dbReference type="PANTHER" id="PTHR10948">
    <property type="entry name" value="TRANSPOSASE"/>
    <property type="match status" value="1"/>
</dbReference>
<dbReference type="EMBL" id="CP007586">
    <property type="protein sequence ID" value="AHY16353.1"/>
    <property type="molecule type" value="Genomic_DNA"/>
</dbReference>
<dbReference type="InterPro" id="IPR053392">
    <property type="entry name" value="Transposase_IS30-like"/>
</dbReference>
<keyword evidence="4" id="KW-1185">Reference proteome</keyword>
<dbReference type="Gene3D" id="1.10.10.60">
    <property type="entry name" value="Homeodomain-like"/>
    <property type="match status" value="1"/>
</dbReference>
<dbReference type="RefSeq" id="WP_003101805.1">
    <property type="nucleotide sequence ID" value="NZ_CP010783.1"/>
</dbReference>
<dbReference type="SUPFAM" id="SSF53098">
    <property type="entry name" value="Ribonuclease H-like"/>
    <property type="match status" value="1"/>
</dbReference>
<organism evidence="3 4">
    <name type="scientific">Streptococcus iniae</name>
    <name type="common">Streptococcus shiloi</name>
    <dbReference type="NCBI Taxonomy" id="1346"/>
    <lineage>
        <taxon>Bacteria</taxon>
        <taxon>Bacillati</taxon>
        <taxon>Bacillota</taxon>
        <taxon>Bacilli</taxon>
        <taxon>Lactobacillales</taxon>
        <taxon>Streptococcaceae</taxon>
        <taxon>Streptococcus</taxon>
    </lineage>
</organism>
<dbReference type="GeneID" id="35764921"/>
<dbReference type="Gene3D" id="3.30.420.10">
    <property type="entry name" value="Ribonuclease H-like superfamily/Ribonuclease H"/>
    <property type="match status" value="1"/>
</dbReference>
<name>A0ABN4D9F5_STRIN</name>
<dbReference type="InterPro" id="IPR012337">
    <property type="entry name" value="RNaseH-like_sf"/>
</dbReference>
<evidence type="ECO:0000313" key="3">
    <source>
        <dbReference type="EMBL" id="AHY16353.1"/>
    </source>
</evidence>
<sequence>MHEHYTPKGKHLTIAERYFIEKWKSEGKSNRAIANLLGKAPQTIHNEVKRGLVRQQIRKGKFEMIYQADYAQASYENKRRNSIRSIGLDKDTKERILHYMRQNFSPEMMVKSKGIAVPVSTIYYWIHNGHLGIHSDHILYPRKRKGKSKKASPRFKPAGQFIEKRPDAINRRLENGHYEIDTVILTRAKNECLLTLTDRRSRHQIIRLIPDKSAQSVNHALESIVKTHSIHSITADNGTEFNRLSLVFPKEDIYYAHPYASWERGTNENHNRLIRRWLPKGTKKTTQREVAFIENWINNYPKKILDYKSPKEFLTAG</sequence>
<dbReference type="InterPro" id="IPR025246">
    <property type="entry name" value="IS30-like_HTH"/>
</dbReference>
<dbReference type="PROSITE" id="PS50994">
    <property type="entry name" value="INTEGRASE"/>
    <property type="match status" value="1"/>
</dbReference>
<gene>
    <name evidence="3" type="ORF">DQ08_07830</name>
</gene>